<dbReference type="AlphaFoldDB" id="A0A4R2L8U9"/>
<reference evidence="2 3" key="1">
    <citation type="submission" date="2019-03" db="EMBL/GenBank/DDBJ databases">
        <title>Genomic Encyclopedia of Type Strains, Phase IV (KMG-IV): sequencing the most valuable type-strain genomes for metagenomic binning, comparative biology and taxonomic classification.</title>
        <authorList>
            <person name="Goeker M."/>
        </authorList>
    </citation>
    <scope>NUCLEOTIDE SEQUENCE [LARGE SCALE GENOMIC DNA]</scope>
    <source>
        <strain evidence="2 3">DSM 102940</strain>
    </source>
</reference>
<organism evidence="2 3">
    <name type="scientific">Marinisporobacter balticus</name>
    <dbReference type="NCBI Taxonomy" id="2018667"/>
    <lineage>
        <taxon>Bacteria</taxon>
        <taxon>Bacillati</taxon>
        <taxon>Bacillota</taxon>
        <taxon>Clostridia</taxon>
        <taxon>Peptostreptococcales</taxon>
        <taxon>Thermotaleaceae</taxon>
        <taxon>Marinisporobacter</taxon>
    </lineage>
</organism>
<sequence length="48" mass="5381">MKKSCRRNVGNIDRAVRIVLGSLLIAEGIFGYCIGYDLFDLSTSRCKK</sequence>
<accession>A0A4R2L8U9</accession>
<keyword evidence="3" id="KW-1185">Reference proteome</keyword>
<comment type="caution">
    <text evidence="2">The sequence shown here is derived from an EMBL/GenBank/DDBJ whole genome shotgun (WGS) entry which is preliminary data.</text>
</comment>
<proteinExistence type="predicted"/>
<evidence type="ECO:0000313" key="3">
    <source>
        <dbReference type="Proteomes" id="UP000294919"/>
    </source>
</evidence>
<dbReference type="OrthoDB" id="2087979at2"/>
<dbReference type="RefSeq" id="WP_132242897.1">
    <property type="nucleotide sequence ID" value="NZ_SLWV01000003.1"/>
</dbReference>
<name>A0A4R2L8U9_9FIRM</name>
<feature type="transmembrane region" description="Helical" evidence="1">
    <location>
        <begin position="18"/>
        <end position="39"/>
    </location>
</feature>
<protein>
    <submittedName>
        <fullName evidence="2">DUF2892 family protein</fullName>
    </submittedName>
</protein>
<dbReference type="Proteomes" id="UP000294919">
    <property type="component" value="Unassembled WGS sequence"/>
</dbReference>
<keyword evidence="1" id="KW-0812">Transmembrane</keyword>
<evidence type="ECO:0000313" key="2">
    <source>
        <dbReference type="EMBL" id="TCO79148.1"/>
    </source>
</evidence>
<keyword evidence="1" id="KW-0472">Membrane</keyword>
<keyword evidence="1" id="KW-1133">Transmembrane helix</keyword>
<gene>
    <name evidence="2" type="ORF">EV214_103200</name>
</gene>
<dbReference type="EMBL" id="SLWV01000003">
    <property type="protein sequence ID" value="TCO79148.1"/>
    <property type="molecule type" value="Genomic_DNA"/>
</dbReference>
<evidence type="ECO:0000256" key="1">
    <source>
        <dbReference type="SAM" id="Phobius"/>
    </source>
</evidence>